<dbReference type="Gene3D" id="3.90.1340.10">
    <property type="entry name" value="Phage tail collar domain"/>
    <property type="match status" value="1"/>
</dbReference>
<comment type="caution">
    <text evidence="3">The sequence shown here is derived from an EMBL/GenBank/DDBJ whole genome shotgun (WGS) entry which is preliminary data.</text>
</comment>
<dbReference type="InterPro" id="IPR054500">
    <property type="entry name" value="Phage_fiber_rpt"/>
</dbReference>
<organism evidence="3 4">
    <name type="scientific">Candidatus Marinarcus aquaticus</name>
    <dbReference type="NCBI Taxonomy" id="2044504"/>
    <lineage>
        <taxon>Bacteria</taxon>
        <taxon>Pseudomonadati</taxon>
        <taxon>Campylobacterota</taxon>
        <taxon>Epsilonproteobacteria</taxon>
        <taxon>Campylobacterales</taxon>
        <taxon>Arcobacteraceae</taxon>
        <taxon>Candidatus Marinarcus</taxon>
    </lineage>
</organism>
<feature type="domain" description="Phage tail collar" evidence="2">
    <location>
        <begin position="170"/>
        <end position="227"/>
    </location>
</feature>
<evidence type="ECO:0000313" key="4">
    <source>
        <dbReference type="Proteomes" id="UP000290657"/>
    </source>
</evidence>
<dbReference type="Proteomes" id="UP000290657">
    <property type="component" value="Unassembled WGS sequence"/>
</dbReference>
<feature type="region of interest" description="Disordered" evidence="1">
    <location>
        <begin position="251"/>
        <end position="288"/>
    </location>
</feature>
<reference evidence="3 4" key="1">
    <citation type="submission" date="2017-10" db="EMBL/GenBank/DDBJ databases">
        <title>Genomics of the genus Arcobacter.</title>
        <authorList>
            <person name="Perez-Cataluna A."/>
            <person name="Figueras M.J."/>
        </authorList>
    </citation>
    <scope>NUCLEOTIDE SEQUENCE [LARGE SCALE GENOMIC DNA]</scope>
    <source>
        <strain evidence="3 4">CECT 8987</strain>
    </source>
</reference>
<dbReference type="InterPro" id="IPR037053">
    <property type="entry name" value="Phage_tail_collar_dom_sf"/>
</dbReference>
<gene>
    <name evidence="3" type="ORF">CRV04_12475</name>
</gene>
<evidence type="ECO:0000259" key="2">
    <source>
        <dbReference type="Pfam" id="PF07484"/>
    </source>
</evidence>
<evidence type="ECO:0000256" key="1">
    <source>
        <dbReference type="SAM" id="MobiDB-lite"/>
    </source>
</evidence>
<dbReference type="Pfam" id="PF22337">
    <property type="entry name" value="Phage_fiber_rpt"/>
    <property type="match status" value="1"/>
</dbReference>
<keyword evidence="4" id="KW-1185">Reference proteome</keyword>
<name>A0A4Q0XML6_9BACT</name>
<accession>A0A4Q0XML6</accession>
<dbReference type="Pfam" id="PF07484">
    <property type="entry name" value="Collar"/>
    <property type="match status" value="1"/>
</dbReference>
<sequence length="327" mass="36009">MATENVVENLVDNVRLLLSSDTSLESLKEIDLCVKQNRIDLESIEPSKITGLEEILALKVNVSDIVDDLVSTLTSAPLSANQGRVLNEKLTIASSAIEAIKTVLASDDTTLDELQEIVNFIKQNKADLATLDLSNIAETSELKHFTQALKEKLENLPTKSELKNFTVPTGMIFINPSSVIPEGFFECNGAEVSREEYAELFAVIGTTYGVGDDITTFNLPDLRGEFVRGWDNERGVDIDRDIASFQDCENKNHTHTGTVTSSGTHKHTIKGGSFSSGQPYRPTMQQNDDSRTVIMSNSSQSFTISIDDSGANETRPRNIAMMYCIKY</sequence>
<dbReference type="SUPFAM" id="SSF88874">
    <property type="entry name" value="Receptor-binding domain of short tail fibre protein gp12"/>
    <property type="match status" value="1"/>
</dbReference>
<dbReference type="AlphaFoldDB" id="A0A4Q0XML6"/>
<proteinExistence type="predicted"/>
<protein>
    <recommendedName>
        <fullName evidence="2">Phage tail collar domain-containing protein</fullName>
    </recommendedName>
</protein>
<feature type="compositionally biased region" description="Polar residues" evidence="1">
    <location>
        <begin position="273"/>
        <end position="288"/>
    </location>
</feature>
<dbReference type="RefSeq" id="WP_128997192.1">
    <property type="nucleotide sequence ID" value="NZ_PDKN01000012.1"/>
</dbReference>
<dbReference type="EMBL" id="PDKN01000012">
    <property type="protein sequence ID" value="RXJ53765.1"/>
    <property type="molecule type" value="Genomic_DNA"/>
</dbReference>
<dbReference type="InterPro" id="IPR011083">
    <property type="entry name" value="Phage_tail_collar_dom"/>
</dbReference>
<evidence type="ECO:0000313" key="3">
    <source>
        <dbReference type="EMBL" id="RXJ53765.1"/>
    </source>
</evidence>
<dbReference type="OrthoDB" id="5365411at2"/>